<proteinExistence type="predicted"/>
<dbReference type="GO" id="GO:0072344">
    <property type="term" value="P:rescue of stalled ribosome"/>
    <property type="evidence" value="ECO:0007669"/>
    <property type="project" value="TreeGrafter"/>
</dbReference>
<gene>
    <name evidence="2" type="ORF">IPJ89_01035</name>
</gene>
<name>A0A7T9I289_9ARCH</name>
<dbReference type="InterPro" id="IPR051608">
    <property type="entry name" value="RQC_Subunit_NEMF"/>
</dbReference>
<dbReference type="GO" id="GO:0043023">
    <property type="term" value="F:ribosomal large subunit binding"/>
    <property type="evidence" value="ECO:0007669"/>
    <property type="project" value="TreeGrafter"/>
</dbReference>
<accession>A0A7T9I289</accession>
<protein>
    <recommendedName>
        <fullName evidence="3">NFACT family protein</fullName>
    </recommendedName>
</protein>
<dbReference type="GO" id="GO:0000049">
    <property type="term" value="F:tRNA binding"/>
    <property type="evidence" value="ECO:0007669"/>
    <property type="project" value="TreeGrafter"/>
</dbReference>
<dbReference type="AlphaFoldDB" id="A0A7T9I289"/>
<organism evidence="2">
    <name type="scientific">Candidatus Iainarchaeum sp</name>
    <dbReference type="NCBI Taxonomy" id="3101447"/>
    <lineage>
        <taxon>Archaea</taxon>
        <taxon>Candidatus Iainarchaeota</taxon>
        <taxon>Candidatus Iainarchaeia</taxon>
        <taxon>Candidatus Iainarchaeales</taxon>
        <taxon>Candidatus Iainarchaeaceae</taxon>
        <taxon>Candidatus Iainarchaeum</taxon>
    </lineage>
</organism>
<evidence type="ECO:0000313" key="2">
    <source>
        <dbReference type="EMBL" id="QQR92811.1"/>
    </source>
</evidence>
<feature type="coiled-coil region" evidence="1">
    <location>
        <begin position="199"/>
        <end position="271"/>
    </location>
</feature>
<evidence type="ECO:0000256" key="1">
    <source>
        <dbReference type="SAM" id="Coils"/>
    </source>
</evidence>
<dbReference type="PANTHER" id="PTHR15239">
    <property type="entry name" value="NUCLEAR EXPORT MEDIATOR FACTOR NEMF"/>
    <property type="match status" value="1"/>
</dbReference>
<sequence>MPSFQLSSQQLHAIAKKWNEEWRGSYFNQFRAVGENTFQFKINTKQEKVSLLVKLPNLAWVSQRKWDVLPDQPPIVNKTKALFENQKINSVAQHGSDRILVITCTAIRLILELFGEGNIIVTENNENRKILAVLAAREWKGRTLKGGQPYQFPQNQNKLPEKKEAAEAISVEAIDALFSRIEAVAFGQQDEEQEAVVRETKTQLQKKALEINLERQQKQMQEWEKEIAELQSKGEWIYAHFAEVEALIHALQRAKKQKVNEKDALKELQKKIKGIKTIDFDRASVEWEAE</sequence>
<dbReference type="PANTHER" id="PTHR15239:SF6">
    <property type="entry name" value="RIBOSOME QUALITY CONTROL COMPLEX SUBUNIT NEMF"/>
    <property type="match status" value="1"/>
</dbReference>
<dbReference type="EMBL" id="CP064981">
    <property type="protein sequence ID" value="QQR92811.1"/>
    <property type="molecule type" value="Genomic_DNA"/>
</dbReference>
<dbReference type="Gene3D" id="2.30.310.10">
    <property type="entry name" value="ibrinogen binding protein from staphylococcus aureus domain"/>
    <property type="match status" value="1"/>
</dbReference>
<evidence type="ECO:0008006" key="3">
    <source>
        <dbReference type="Google" id="ProtNLM"/>
    </source>
</evidence>
<reference evidence="2" key="1">
    <citation type="submission" date="2020-11" db="EMBL/GenBank/DDBJ databases">
        <title>Connecting structure to function with the recovery of over 1000 high-quality activated sludge metagenome-assembled genomes encoding full-length rRNA genes using long-read sequencing.</title>
        <authorList>
            <person name="Singleton C.M."/>
            <person name="Petriglieri F."/>
            <person name="Kristensen J.M."/>
            <person name="Kirkegaard R.H."/>
            <person name="Michaelsen T.Y."/>
            <person name="Andersen M.H."/>
            <person name="Karst S.M."/>
            <person name="Dueholm M.S."/>
            <person name="Nielsen P.H."/>
            <person name="Albertsen M."/>
        </authorList>
    </citation>
    <scope>NUCLEOTIDE SEQUENCE</scope>
    <source>
        <strain evidence="2">Fred_18-Q3-R57-64_BAT3C.431</strain>
    </source>
</reference>
<keyword evidence="1" id="KW-0175">Coiled coil</keyword>
<dbReference type="Proteomes" id="UP000596004">
    <property type="component" value="Chromosome"/>
</dbReference>
<dbReference type="GO" id="GO:1990112">
    <property type="term" value="C:RQC complex"/>
    <property type="evidence" value="ECO:0007669"/>
    <property type="project" value="TreeGrafter"/>
</dbReference>